<dbReference type="AlphaFoldDB" id="E0SRL8"/>
<keyword evidence="3" id="KW-1185">Reference proteome</keyword>
<dbReference type="SUPFAM" id="SSF47598">
    <property type="entry name" value="Ribbon-helix-helix"/>
    <property type="match status" value="1"/>
</dbReference>
<sequence>MKKENNVIEINLGLTRVISIKLDEDMVRDIDTIYRKYNYRSRSELIREALLLYTELLKRYSRDETIKILQKIISEKEL</sequence>
<dbReference type="Pfam" id="PF01402">
    <property type="entry name" value="RHH_1"/>
    <property type="match status" value="1"/>
</dbReference>
<protein>
    <submittedName>
        <fullName evidence="2">Putative transcriptional regulator, CopG family</fullName>
    </submittedName>
</protein>
<feature type="domain" description="Ribbon-helix-helix protein CopG" evidence="1">
    <location>
        <begin position="17"/>
        <end position="55"/>
    </location>
</feature>
<name>E0SRL8_IGNAA</name>
<dbReference type="BioCyc" id="IAGG583356:GHAH-459-MONOMER"/>
<dbReference type="InterPro" id="IPR002145">
    <property type="entry name" value="CopG"/>
</dbReference>
<evidence type="ECO:0000259" key="1">
    <source>
        <dbReference type="Pfam" id="PF01402"/>
    </source>
</evidence>
<proteinExistence type="predicted"/>
<dbReference type="Gene3D" id="1.10.1220.10">
    <property type="entry name" value="Met repressor-like"/>
    <property type="match status" value="1"/>
</dbReference>
<accession>E0SRL8</accession>
<evidence type="ECO:0000313" key="3">
    <source>
        <dbReference type="Proteomes" id="UP000001304"/>
    </source>
</evidence>
<dbReference type="CDD" id="cd22231">
    <property type="entry name" value="RHH_NikR_HicB-like"/>
    <property type="match status" value="1"/>
</dbReference>
<dbReference type="GO" id="GO:0006355">
    <property type="term" value="P:regulation of DNA-templated transcription"/>
    <property type="evidence" value="ECO:0007669"/>
    <property type="project" value="InterPro"/>
</dbReference>
<dbReference type="EMBL" id="CP002098">
    <property type="protein sequence ID" value="ADM27293.1"/>
    <property type="molecule type" value="Genomic_DNA"/>
</dbReference>
<evidence type="ECO:0000313" key="2">
    <source>
        <dbReference type="EMBL" id="ADM27293.1"/>
    </source>
</evidence>
<organism evidence="2 3">
    <name type="scientific">Ignisphaera aggregans (strain DSM 17230 / JCM 13409 / AQ1.S1)</name>
    <dbReference type="NCBI Taxonomy" id="583356"/>
    <lineage>
        <taxon>Archaea</taxon>
        <taxon>Thermoproteota</taxon>
        <taxon>Thermoprotei</taxon>
        <taxon>Desulfurococcales</taxon>
        <taxon>Desulfurococcaceae</taxon>
        <taxon>Ignisphaera</taxon>
    </lineage>
</organism>
<gene>
    <name evidence="2" type="ordered locus">Igag_0455</name>
</gene>
<dbReference type="HOGENOM" id="CLU_2613566_0_0_2"/>
<dbReference type="Proteomes" id="UP000001304">
    <property type="component" value="Chromosome"/>
</dbReference>
<reference evidence="2 3" key="1">
    <citation type="journal article" date="2010" name="Stand. Genomic Sci.">
        <title>Complete genome sequence of Ignisphaera aggregans type strain (AQ1.S1).</title>
        <authorList>
            <person name="Goker M."/>
            <person name="Held B."/>
            <person name="Lapidus A."/>
            <person name="Nolan M."/>
            <person name="Spring S."/>
            <person name="Yasawong M."/>
            <person name="Lucas S."/>
            <person name="Glavina Del Rio T."/>
            <person name="Tice H."/>
            <person name="Cheng J.F."/>
            <person name="Goodwin L."/>
            <person name="Tapia R."/>
            <person name="Pitluck S."/>
            <person name="Liolios K."/>
            <person name="Ivanova N."/>
            <person name="Mavromatis K."/>
            <person name="Mikhailova N."/>
            <person name="Pati A."/>
            <person name="Chen A."/>
            <person name="Palaniappan K."/>
            <person name="Brambilla E."/>
            <person name="Land M."/>
            <person name="Hauser L."/>
            <person name="Chang Y.J."/>
            <person name="Jeffries C.D."/>
            <person name="Brettin T."/>
            <person name="Detter J.C."/>
            <person name="Han C."/>
            <person name="Rohde M."/>
            <person name="Sikorski J."/>
            <person name="Woyke T."/>
            <person name="Bristow J."/>
            <person name="Eisen J.A."/>
            <person name="Markowitz V."/>
            <person name="Hugenholtz P."/>
            <person name="Kyrpides N.C."/>
            <person name="Klenk H.P."/>
        </authorList>
    </citation>
    <scope>NUCLEOTIDE SEQUENCE [LARGE SCALE GENOMIC DNA]</scope>
    <source>
        <strain evidence="3">DSM 17230 / JCM 13409 / AQ1.S1</strain>
    </source>
</reference>
<dbReference type="KEGG" id="iag:Igag_0455"/>
<dbReference type="InterPro" id="IPR013321">
    <property type="entry name" value="Arc_rbn_hlx_hlx"/>
</dbReference>
<dbReference type="InterPro" id="IPR010985">
    <property type="entry name" value="Ribbon_hlx_hlx"/>
</dbReference>